<evidence type="ECO:0000313" key="1">
    <source>
        <dbReference type="EMBL" id="ABD41783.1"/>
    </source>
</evidence>
<gene>
    <name evidence="1" type="ordered locus">Mhun_2076</name>
</gene>
<dbReference type="AlphaFoldDB" id="Q2FMB6"/>
<sequence length="623" mass="70211">MVGFPVVSDIEEPSYEYHGTLLAFYLVGNDIESQNRLGDYGFITQNLLDMREGYGSGNPNLTVIIAYGGADKEGWRGMRVYSLADATSDFQDNGRYDSWDTYTRSYPDYNMGTKESFQEFLSLLEPWRNAERTYLIMSGHGAAYKGAFPDENYDTGNIPLPDLKDALARSGIHFDLIGLDTCLMGTIEVADALSGTTRYLLASEETEPSRGWNYSMIAHELVNNPSIDPKELGIHIIDGYIRYQVPNSPATLSLIDIDAIPAVISSLDDFSRSLQTVYKDPEGKRIIEEILTNSGEFGLQMYMSLKTDERIFISYTLDIISFAKNIGNALPAMHPASDSLIQSVSDAVLYHTEQKRPYAHGLSIFSPVHKEIILEHIFEYSPVIAISEEWYSFLIQFFRSVLSDKERPVLTNSENGILVRDDGYATVQIEFVRHNADGDVLLGAEPAYAYPSGEYVLPEWDGRAFHLKDPKTGKIQIMPVFFQRRVDNQTEEYYAFSRISKEDDPDESWICIDIYFESTTGRTTMFFLYLGPDEENILKVARSGRLNSISDMAGIGLIPYAVVQSKNGERTWKPVASHPFELNEDVVTSYEAVACGSYDYFLVATDMHGNRAEGQRKRLDLPC</sequence>
<dbReference type="RefSeq" id="WP_011449042.1">
    <property type="nucleotide sequence ID" value="NC_007796.1"/>
</dbReference>
<dbReference type="KEGG" id="mhu:Mhun_2076"/>
<protein>
    <recommendedName>
        <fullName evidence="3">Peptidase C11, clostripain</fullName>
    </recommendedName>
</protein>
<dbReference type="GeneID" id="3923660"/>
<dbReference type="PANTHER" id="PTHR37835">
    <property type="entry name" value="ALPHA-CLOSTRIPAIN"/>
    <property type="match status" value="1"/>
</dbReference>
<evidence type="ECO:0000313" key="2">
    <source>
        <dbReference type="Proteomes" id="UP000001941"/>
    </source>
</evidence>
<dbReference type="PANTHER" id="PTHR37835:SF1">
    <property type="entry name" value="ALPHA-CLOSTRIPAIN"/>
    <property type="match status" value="1"/>
</dbReference>
<dbReference type="Pfam" id="PF03415">
    <property type="entry name" value="Peptidase_C11"/>
    <property type="match status" value="1"/>
</dbReference>
<dbReference type="OrthoDB" id="117385at2157"/>
<evidence type="ECO:0008006" key="3">
    <source>
        <dbReference type="Google" id="ProtNLM"/>
    </source>
</evidence>
<dbReference type="EnsemblBacteria" id="ABD41783">
    <property type="protein sequence ID" value="ABD41783"/>
    <property type="gene ID" value="Mhun_2076"/>
</dbReference>
<dbReference type="Gene3D" id="3.40.50.11970">
    <property type="match status" value="1"/>
</dbReference>
<organism evidence="1 2">
    <name type="scientific">Methanospirillum hungatei JF-1 (strain ATCC 27890 / DSM 864 / NBRC 100397 / JF-1)</name>
    <dbReference type="NCBI Taxonomy" id="323259"/>
    <lineage>
        <taxon>Archaea</taxon>
        <taxon>Methanobacteriati</taxon>
        <taxon>Methanobacteriota</taxon>
        <taxon>Stenosarchaea group</taxon>
        <taxon>Methanomicrobia</taxon>
        <taxon>Methanomicrobiales</taxon>
        <taxon>Methanospirillaceae</taxon>
        <taxon>Methanospirillum</taxon>
    </lineage>
</organism>
<dbReference type="Proteomes" id="UP000001941">
    <property type="component" value="Chromosome"/>
</dbReference>
<proteinExistence type="predicted"/>
<name>Q2FMB6_METHJ</name>
<dbReference type="InterPro" id="IPR005077">
    <property type="entry name" value="Peptidase_C11"/>
</dbReference>
<dbReference type="eggNOG" id="arCOG03999">
    <property type="taxonomic scope" value="Archaea"/>
</dbReference>
<dbReference type="STRING" id="323259.Mhun_2076"/>
<keyword evidence="2" id="KW-1185">Reference proteome</keyword>
<accession>Q2FMB6</accession>
<reference evidence="2" key="1">
    <citation type="journal article" date="2016" name="Stand. Genomic Sci.">
        <title>Complete genome sequence of Methanospirillum hungatei type strain JF1.</title>
        <authorList>
            <person name="Gunsalus R.P."/>
            <person name="Cook L.E."/>
            <person name="Crable B."/>
            <person name="Rohlin L."/>
            <person name="McDonald E."/>
            <person name="Mouttaki H."/>
            <person name="Sieber J.R."/>
            <person name="Poweleit N."/>
            <person name="Zhou H."/>
            <person name="Lapidus A.L."/>
            <person name="Daligault H.E."/>
            <person name="Land M."/>
            <person name="Gilna P."/>
            <person name="Ivanova N."/>
            <person name="Kyrpides N."/>
            <person name="Culley D.E."/>
            <person name="McInerney M.J."/>
        </authorList>
    </citation>
    <scope>NUCLEOTIDE SEQUENCE [LARGE SCALE GENOMIC DNA]</scope>
    <source>
        <strain evidence="2">ATCC 27890 / DSM 864 / NBRC 100397 / JF-1</strain>
    </source>
</reference>
<dbReference type="InParanoid" id="Q2FMB6"/>
<dbReference type="HOGENOM" id="CLU_021624_0_0_2"/>
<dbReference type="EMBL" id="CP000254">
    <property type="protein sequence ID" value="ABD41783.1"/>
    <property type="molecule type" value="Genomic_DNA"/>
</dbReference>